<accession>A0A9W6SU36</accession>
<dbReference type="InterPro" id="IPR051052">
    <property type="entry name" value="Diverse_substrate_MTase"/>
</dbReference>
<dbReference type="GO" id="GO:0032259">
    <property type="term" value="P:methylation"/>
    <property type="evidence" value="ECO:0007669"/>
    <property type="project" value="UniProtKB-KW"/>
</dbReference>
<dbReference type="Pfam" id="PF13649">
    <property type="entry name" value="Methyltransf_25"/>
    <property type="match status" value="1"/>
</dbReference>
<sequence>MNGLPRFARVFGHQGVAEAYRHRPPYPDQVFAILGRLATAVPRTVLDLGAGEGALARPLASIVERVDAVDVSAAMIAVGRSRPGGDAPNLRWIHGPAETAGADGPYALATAGASLHWMDLAPLMARLDAVLAPGAQLAIVEHGARDAPWRERLDAVIERYSRNPDHDPAFSVVNVLGETFRRAGMAETRPVPFRQPVADFVEGLHSTSALAREHMDARESDAFGREVAEAVGPWIRDGVLDMTVTATVTWGVPATRAR</sequence>
<evidence type="ECO:0000313" key="4">
    <source>
        <dbReference type="EMBL" id="GLZ81857.1"/>
    </source>
</evidence>
<evidence type="ECO:0000256" key="1">
    <source>
        <dbReference type="ARBA" id="ARBA00022603"/>
    </source>
</evidence>
<comment type="caution">
    <text evidence="4">The sequence shown here is derived from an EMBL/GenBank/DDBJ whole genome shotgun (WGS) entry which is preliminary data.</text>
</comment>
<dbReference type="PANTHER" id="PTHR44942:SF4">
    <property type="entry name" value="METHYLTRANSFERASE TYPE 11 DOMAIN-CONTAINING PROTEIN"/>
    <property type="match status" value="1"/>
</dbReference>
<dbReference type="PANTHER" id="PTHR44942">
    <property type="entry name" value="METHYLTRANSF_11 DOMAIN-CONTAINING PROTEIN"/>
    <property type="match status" value="1"/>
</dbReference>
<reference evidence="4" key="1">
    <citation type="submission" date="2023-03" db="EMBL/GenBank/DDBJ databases">
        <title>Actinorhabdospora filicis NBRC 111898.</title>
        <authorList>
            <person name="Ichikawa N."/>
            <person name="Sato H."/>
            <person name="Tonouchi N."/>
        </authorList>
    </citation>
    <scope>NUCLEOTIDE SEQUENCE</scope>
    <source>
        <strain evidence="4">NBRC 111898</strain>
    </source>
</reference>
<dbReference type="AlphaFoldDB" id="A0A9W6SU36"/>
<dbReference type="InterPro" id="IPR029063">
    <property type="entry name" value="SAM-dependent_MTases_sf"/>
</dbReference>
<keyword evidence="5" id="KW-1185">Reference proteome</keyword>
<dbReference type="Gene3D" id="3.40.50.150">
    <property type="entry name" value="Vaccinia Virus protein VP39"/>
    <property type="match status" value="1"/>
</dbReference>
<dbReference type="EMBL" id="BSTX01000008">
    <property type="protein sequence ID" value="GLZ81857.1"/>
    <property type="molecule type" value="Genomic_DNA"/>
</dbReference>
<evidence type="ECO:0000256" key="2">
    <source>
        <dbReference type="ARBA" id="ARBA00022679"/>
    </source>
</evidence>
<dbReference type="SUPFAM" id="SSF53335">
    <property type="entry name" value="S-adenosyl-L-methionine-dependent methyltransferases"/>
    <property type="match status" value="1"/>
</dbReference>
<organism evidence="4 5">
    <name type="scientific">Actinorhabdospora filicis</name>
    <dbReference type="NCBI Taxonomy" id="1785913"/>
    <lineage>
        <taxon>Bacteria</taxon>
        <taxon>Bacillati</taxon>
        <taxon>Actinomycetota</taxon>
        <taxon>Actinomycetes</taxon>
        <taxon>Micromonosporales</taxon>
        <taxon>Micromonosporaceae</taxon>
        <taxon>Actinorhabdospora</taxon>
    </lineage>
</organism>
<feature type="domain" description="Methyltransferase" evidence="3">
    <location>
        <begin position="45"/>
        <end position="134"/>
    </location>
</feature>
<dbReference type="RefSeq" id="WP_285667427.1">
    <property type="nucleotide sequence ID" value="NZ_BSTX01000008.1"/>
</dbReference>
<keyword evidence="2" id="KW-0808">Transferase</keyword>
<dbReference type="CDD" id="cd02440">
    <property type="entry name" value="AdoMet_MTases"/>
    <property type="match status" value="1"/>
</dbReference>
<protein>
    <recommendedName>
        <fullName evidence="3">Methyltransferase domain-containing protein</fullName>
    </recommendedName>
</protein>
<name>A0A9W6SU36_9ACTN</name>
<dbReference type="GO" id="GO:0008168">
    <property type="term" value="F:methyltransferase activity"/>
    <property type="evidence" value="ECO:0007669"/>
    <property type="project" value="UniProtKB-KW"/>
</dbReference>
<keyword evidence="1" id="KW-0489">Methyltransferase</keyword>
<evidence type="ECO:0000313" key="5">
    <source>
        <dbReference type="Proteomes" id="UP001165079"/>
    </source>
</evidence>
<dbReference type="Proteomes" id="UP001165079">
    <property type="component" value="Unassembled WGS sequence"/>
</dbReference>
<proteinExistence type="predicted"/>
<evidence type="ECO:0000259" key="3">
    <source>
        <dbReference type="Pfam" id="PF13649"/>
    </source>
</evidence>
<dbReference type="InterPro" id="IPR041698">
    <property type="entry name" value="Methyltransf_25"/>
</dbReference>
<gene>
    <name evidence="4" type="ORF">Afil01_66640</name>
</gene>